<keyword evidence="2" id="KW-1185">Reference proteome</keyword>
<dbReference type="OrthoDB" id="1947005at2"/>
<proteinExistence type="predicted"/>
<dbReference type="EMBL" id="FQWX01000066">
    <property type="protein sequence ID" value="SHH51871.1"/>
    <property type="molecule type" value="Genomic_DNA"/>
</dbReference>
<dbReference type="AlphaFoldDB" id="A0A1M5TMI2"/>
<evidence type="ECO:0000313" key="1">
    <source>
        <dbReference type="EMBL" id="SHH51871.1"/>
    </source>
</evidence>
<accession>A0A1M5TMI2</accession>
<name>A0A1M5TMI2_9FIRM</name>
<evidence type="ECO:0000313" key="2">
    <source>
        <dbReference type="Proteomes" id="UP000243255"/>
    </source>
</evidence>
<dbReference type="RefSeq" id="WP_073127840.1">
    <property type="nucleotide sequence ID" value="NZ_BAABCH010000057.1"/>
</dbReference>
<gene>
    <name evidence="1" type="ORF">SAMN04488530_1661</name>
</gene>
<dbReference type="Proteomes" id="UP000243255">
    <property type="component" value="Unassembled WGS sequence"/>
</dbReference>
<evidence type="ECO:0008006" key="3">
    <source>
        <dbReference type="Google" id="ProtNLM"/>
    </source>
</evidence>
<sequence>MGDRGAEEFIDSYKRSIKFIPVTINGEEVRLPITYSMNAAKKYRDAYEGNKDYRLAFYIMTLEIINQNKKFIDGDNTIPNLDIDDISSINNSDLIRIGRGIIDSSKYLKDIEVDYTEIDSFFEKFYLINKKEDEVYREKISKVMKSFKPAEIIPSNMRLLNQVAGIRNQLDWMNRNERILQPALGIVPNIQLNNKAIESMQIYNNFIKRNENLLKNIGNIGLQMEPINNVLLKHQKALGQMTSVIHSWKGIYNPAIMQSMQSIAIQESAIRQALYNPLRQFESAVKAITTVTAAEKVFAFTSLQEEVMRIFKPFLIDLQSIKIERLVVKEELKKQAETLGRFGWWYISDIPEEIIGDIMEESEHLNKDKVDKIICDFFKEDNFYNLNIMLDTWCETKFLAKKYTLLEEAIYSHKSGKYASAIQSLISNGEGIIRDFIRETCGLACRQWGPIYKEFKNMIEELEEFLHKYITNFIDYLYLNFDPKYPEKTDDFNRHKIAHGESINHGTEANSLKTILYINEIYHILNALTEKEQSELIGTI</sequence>
<reference evidence="2" key="1">
    <citation type="submission" date="2016-11" db="EMBL/GenBank/DDBJ databases">
        <authorList>
            <person name="Varghese N."/>
            <person name="Submissions S."/>
        </authorList>
    </citation>
    <scope>NUCLEOTIDE SEQUENCE [LARGE SCALE GENOMIC DNA]</scope>
    <source>
        <strain evidence="2">DSM 2635</strain>
    </source>
</reference>
<protein>
    <recommendedName>
        <fullName evidence="3">Apea-like HEPN domain-containing protein</fullName>
    </recommendedName>
</protein>
<organism evidence="1 2">
    <name type="scientific">Asaccharospora irregularis DSM 2635</name>
    <dbReference type="NCBI Taxonomy" id="1121321"/>
    <lineage>
        <taxon>Bacteria</taxon>
        <taxon>Bacillati</taxon>
        <taxon>Bacillota</taxon>
        <taxon>Clostridia</taxon>
        <taxon>Peptostreptococcales</taxon>
        <taxon>Peptostreptococcaceae</taxon>
        <taxon>Asaccharospora</taxon>
    </lineage>
</organism>